<dbReference type="InterPro" id="IPR001394">
    <property type="entry name" value="Peptidase_C19_UCH"/>
</dbReference>
<dbReference type="InterPro" id="IPR028889">
    <property type="entry name" value="USP"/>
</dbReference>
<dbReference type="EC" id="3.4.19.12" evidence="3"/>
<feature type="compositionally biased region" description="Basic and acidic residues" evidence="8">
    <location>
        <begin position="486"/>
        <end position="499"/>
    </location>
</feature>
<dbReference type="EMBL" id="MCGN01000001">
    <property type="protein sequence ID" value="ORZ03095.1"/>
    <property type="molecule type" value="Genomic_DNA"/>
</dbReference>
<proteinExistence type="inferred from homology"/>
<dbReference type="InterPro" id="IPR038765">
    <property type="entry name" value="Papain-like_cys_pep_sf"/>
</dbReference>
<protein>
    <recommendedName>
        <fullName evidence="3">ubiquitinyl hydrolase 1</fullName>
        <ecNumber evidence="3">3.4.19.12</ecNumber>
    </recommendedName>
</protein>
<evidence type="ECO:0000256" key="6">
    <source>
        <dbReference type="ARBA" id="ARBA00022801"/>
    </source>
</evidence>
<dbReference type="GO" id="GO:0006508">
    <property type="term" value="P:proteolysis"/>
    <property type="evidence" value="ECO:0007669"/>
    <property type="project" value="UniProtKB-KW"/>
</dbReference>
<dbReference type="InParanoid" id="A0A1X2HU22"/>
<evidence type="ECO:0000256" key="7">
    <source>
        <dbReference type="ARBA" id="ARBA00022807"/>
    </source>
</evidence>
<keyword evidence="4" id="KW-0645">Protease</keyword>
<dbReference type="PANTHER" id="PTHR24006">
    <property type="entry name" value="UBIQUITIN CARBOXYL-TERMINAL HYDROLASE"/>
    <property type="match status" value="1"/>
</dbReference>
<dbReference type="AlphaFoldDB" id="A0A1X2HU22"/>
<comment type="catalytic activity">
    <reaction evidence="1">
        <text>Thiol-dependent hydrolysis of ester, thioester, amide, peptide and isopeptide bonds formed by the C-terminal Gly of ubiquitin (a 76-residue protein attached to proteins as an intracellular targeting signal).</text>
        <dbReference type="EC" id="3.4.19.12"/>
    </reaction>
</comment>
<evidence type="ECO:0000256" key="1">
    <source>
        <dbReference type="ARBA" id="ARBA00000707"/>
    </source>
</evidence>
<sequence>MRQPLMVRPKKLFSLRKDRHAERQQQKEQEARRSRAVTEEQEGLMSQLKKYALLHFGLEIEFERVRALLQYNDWDLKRAMTDLDDCQAAHVGLLHAPPTASQTLLGCENDGGTSCYIDALLFAMYITLTAFDPLLTCEVSPDQVAKRKLQISLRLFINVMRQGRLVRQHMVARLRQALQDAAWHGRNPRTGRWSQEDASELLLFLTETFDLPYLPFQTRLFHGASRDVDDDRVTTDRVLSLPIPPGSSRNIQLESILFDHFYDSIVTGVRRVVEPSSPTSMSSSPPTKKQAFLDDMEGEGVAVNAWQVLELLPFYSGMNEQGELIESQNRGSFPDSRMVLPIILKRYQFNDRGSYVKDQRRVQVPASMQFNQFLNRNAGQPICDTCGQKVEGVMRLRSAVCHKGSTPTSGHYVAYACTKEGDTWFKLDDMAKTQRVTTIPDERAIFDELSKEGYLFFYELDKPCKHTRDETRNTAALGRRPSTDAGKAHREPSLLEEVYHTIPTSISSSNRSQKKHKKRRKGPCKIM</sequence>
<comment type="similarity">
    <text evidence="2">Belongs to the peptidase C19 family.</text>
</comment>
<dbReference type="SUPFAM" id="SSF54001">
    <property type="entry name" value="Cysteine proteinases"/>
    <property type="match status" value="1"/>
</dbReference>
<evidence type="ECO:0000256" key="2">
    <source>
        <dbReference type="ARBA" id="ARBA00009085"/>
    </source>
</evidence>
<feature type="compositionally biased region" description="Basic and acidic residues" evidence="8">
    <location>
        <begin position="17"/>
        <end position="38"/>
    </location>
</feature>
<dbReference type="STRING" id="13706.A0A1X2HU22"/>
<keyword evidence="5" id="KW-0833">Ubl conjugation pathway</keyword>
<comment type="caution">
    <text evidence="10">The sequence shown here is derived from an EMBL/GenBank/DDBJ whole genome shotgun (WGS) entry which is preliminary data.</text>
</comment>
<feature type="region of interest" description="Disordered" evidence="8">
    <location>
        <begin position="471"/>
        <end position="527"/>
    </location>
</feature>
<dbReference type="GO" id="GO:0005829">
    <property type="term" value="C:cytosol"/>
    <property type="evidence" value="ECO:0007669"/>
    <property type="project" value="TreeGrafter"/>
</dbReference>
<evidence type="ECO:0000256" key="8">
    <source>
        <dbReference type="SAM" id="MobiDB-lite"/>
    </source>
</evidence>
<evidence type="ECO:0000256" key="3">
    <source>
        <dbReference type="ARBA" id="ARBA00012759"/>
    </source>
</evidence>
<evidence type="ECO:0000313" key="11">
    <source>
        <dbReference type="Proteomes" id="UP000242180"/>
    </source>
</evidence>
<organism evidence="10 11">
    <name type="scientific">Syncephalastrum racemosum</name>
    <name type="common">Filamentous fungus</name>
    <dbReference type="NCBI Taxonomy" id="13706"/>
    <lineage>
        <taxon>Eukaryota</taxon>
        <taxon>Fungi</taxon>
        <taxon>Fungi incertae sedis</taxon>
        <taxon>Mucoromycota</taxon>
        <taxon>Mucoromycotina</taxon>
        <taxon>Mucoromycetes</taxon>
        <taxon>Mucorales</taxon>
        <taxon>Syncephalastraceae</taxon>
        <taxon>Syncephalastrum</taxon>
    </lineage>
</organism>
<dbReference type="OrthoDB" id="6287070at2759"/>
<gene>
    <name evidence="10" type="ORF">BCR43DRAFT_35568</name>
</gene>
<dbReference type="GO" id="GO:0004843">
    <property type="term" value="F:cysteine-type deubiquitinase activity"/>
    <property type="evidence" value="ECO:0007669"/>
    <property type="project" value="UniProtKB-EC"/>
</dbReference>
<dbReference type="PANTHER" id="PTHR24006:SF722">
    <property type="entry name" value="UBIQUITIN CARBOXYL-TERMINAL HYDROLASE 48"/>
    <property type="match status" value="1"/>
</dbReference>
<dbReference type="Proteomes" id="UP000242180">
    <property type="component" value="Unassembled WGS sequence"/>
</dbReference>
<keyword evidence="7" id="KW-0788">Thiol protease</keyword>
<dbReference type="GO" id="GO:0005634">
    <property type="term" value="C:nucleus"/>
    <property type="evidence" value="ECO:0007669"/>
    <property type="project" value="UniProtKB-SubCell"/>
</dbReference>
<evidence type="ECO:0000259" key="9">
    <source>
        <dbReference type="PROSITE" id="PS50235"/>
    </source>
</evidence>
<feature type="compositionally biased region" description="Basic residues" evidence="8">
    <location>
        <begin position="512"/>
        <end position="527"/>
    </location>
</feature>
<dbReference type="Pfam" id="PF00443">
    <property type="entry name" value="UCH"/>
    <property type="match status" value="1"/>
</dbReference>
<dbReference type="Gene3D" id="3.90.70.10">
    <property type="entry name" value="Cysteine proteinases"/>
    <property type="match status" value="2"/>
</dbReference>
<feature type="region of interest" description="Disordered" evidence="8">
    <location>
        <begin position="17"/>
        <end position="39"/>
    </location>
</feature>
<dbReference type="GO" id="GO:0016579">
    <property type="term" value="P:protein deubiquitination"/>
    <property type="evidence" value="ECO:0007669"/>
    <property type="project" value="InterPro"/>
</dbReference>
<keyword evidence="11" id="KW-1185">Reference proteome</keyword>
<accession>A0A1X2HU22</accession>
<evidence type="ECO:0000256" key="5">
    <source>
        <dbReference type="ARBA" id="ARBA00022786"/>
    </source>
</evidence>
<dbReference type="PROSITE" id="PS50235">
    <property type="entry name" value="USP_3"/>
    <property type="match status" value="1"/>
</dbReference>
<dbReference type="InterPro" id="IPR050164">
    <property type="entry name" value="Peptidase_C19"/>
</dbReference>
<name>A0A1X2HU22_SYNRA</name>
<keyword evidence="6" id="KW-0378">Hydrolase</keyword>
<feature type="domain" description="USP" evidence="9">
    <location>
        <begin position="105"/>
        <end position="461"/>
    </location>
</feature>
<evidence type="ECO:0000313" key="10">
    <source>
        <dbReference type="EMBL" id="ORZ03095.1"/>
    </source>
</evidence>
<dbReference type="OMA" id="INWRTHP"/>
<evidence type="ECO:0000256" key="4">
    <source>
        <dbReference type="ARBA" id="ARBA00022670"/>
    </source>
</evidence>
<reference evidence="10 11" key="1">
    <citation type="submission" date="2016-07" db="EMBL/GenBank/DDBJ databases">
        <title>Pervasive Adenine N6-methylation of Active Genes in Fungi.</title>
        <authorList>
            <consortium name="DOE Joint Genome Institute"/>
            <person name="Mondo S.J."/>
            <person name="Dannebaum R.O."/>
            <person name="Kuo R.C."/>
            <person name="Labutti K."/>
            <person name="Haridas S."/>
            <person name="Kuo A."/>
            <person name="Salamov A."/>
            <person name="Ahrendt S.R."/>
            <person name="Lipzen A."/>
            <person name="Sullivan W."/>
            <person name="Andreopoulos W.B."/>
            <person name="Clum A."/>
            <person name="Lindquist E."/>
            <person name="Daum C."/>
            <person name="Ramamoorthy G.K."/>
            <person name="Gryganskyi A."/>
            <person name="Culley D."/>
            <person name="Magnuson J.K."/>
            <person name="James T.Y."/>
            <person name="O'Malley M.A."/>
            <person name="Stajich J.E."/>
            <person name="Spatafora J.W."/>
            <person name="Visel A."/>
            <person name="Grigoriev I.V."/>
        </authorList>
    </citation>
    <scope>NUCLEOTIDE SEQUENCE [LARGE SCALE GENOMIC DNA]</scope>
    <source>
        <strain evidence="10 11">NRRL 2496</strain>
    </source>
</reference>
<dbReference type="CDD" id="cd02257">
    <property type="entry name" value="Peptidase_C19"/>
    <property type="match status" value="1"/>
</dbReference>